<dbReference type="GO" id="GO:0032259">
    <property type="term" value="P:methylation"/>
    <property type="evidence" value="ECO:0007669"/>
    <property type="project" value="InterPro"/>
</dbReference>
<evidence type="ECO:0000313" key="2">
    <source>
        <dbReference type="Proteomes" id="UP000234382"/>
    </source>
</evidence>
<dbReference type="PROSITE" id="PS00092">
    <property type="entry name" value="N6_MTASE"/>
    <property type="match status" value="1"/>
</dbReference>
<dbReference type="EMBL" id="FXYX01000015">
    <property type="protein sequence ID" value="SMX89298.1"/>
    <property type="molecule type" value="Genomic_DNA"/>
</dbReference>
<dbReference type="GO" id="GO:0003676">
    <property type="term" value="F:nucleic acid binding"/>
    <property type="evidence" value="ECO:0007669"/>
    <property type="project" value="InterPro"/>
</dbReference>
<reference evidence="2" key="1">
    <citation type="submission" date="2017-03" db="EMBL/GenBank/DDBJ databases">
        <authorList>
            <person name="Monnet C."/>
        </authorList>
    </citation>
    <scope>NUCLEOTIDE SEQUENCE [LARGE SCALE GENOMIC DNA]</scope>
    <source>
        <strain evidence="2">ATCC 49514</strain>
    </source>
</reference>
<protein>
    <recommendedName>
        <fullName evidence="3">DNA methylase</fullName>
    </recommendedName>
</protein>
<dbReference type="RefSeq" id="WP_115614046.1">
    <property type="nucleotide sequence ID" value="NZ_FXYX01000015.1"/>
</dbReference>
<organism evidence="1 2">
    <name type="scientific">Brevibacterium iodinum ATCC 49514</name>
    <dbReference type="NCBI Taxonomy" id="1255616"/>
    <lineage>
        <taxon>Bacteria</taxon>
        <taxon>Bacillati</taxon>
        <taxon>Actinomycetota</taxon>
        <taxon>Actinomycetes</taxon>
        <taxon>Micrococcales</taxon>
        <taxon>Brevibacteriaceae</taxon>
        <taxon>Brevibacterium</taxon>
    </lineage>
</organism>
<dbReference type="GO" id="GO:0008168">
    <property type="term" value="F:methyltransferase activity"/>
    <property type="evidence" value="ECO:0007669"/>
    <property type="project" value="InterPro"/>
</dbReference>
<dbReference type="AlphaFoldDB" id="A0A2H1JPS7"/>
<dbReference type="Proteomes" id="UP000234382">
    <property type="component" value="Unassembled WGS sequence"/>
</dbReference>
<sequence>MSVAKQQRSDMSYKPDGGAPDALFDLSAGSSREILNFADDKNFVPVREGNFQPQVVAPEGTIFQGDSTEWLRSLEPTSVDLIFADPPYNIKKADWDNWLFVIESVDR</sequence>
<dbReference type="InterPro" id="IPR029063">
    <property type="entry name" value="SAM-dependent_MTases_sf"/>
</dbReference>
<accession>A0A2H1JPS7</accession>
<evidence type="ECO:0000313" key="1">
    <source>
        <dbReference type="EMBL" id="SMX89298.1"/>
    </source>
</evidence>
<dbReference type="Gene3D" id="3.40.50.150">
    <property type="entry name" value="Vaccinia Virus protein VP39"/>
    <property type="match status" value="1"/>
</dbReference>
<gene>
    <name evidence="1" type="ORF">BI49514_02218</name>
</gene>
<dbReference type="SUPFAM" id="SSF53335">
    <property type="entry name" value="S-adenosyl-L-methionine-dependent methyltransferases"/>
    <property type="match status" value="1"/>
</dbReference>
<name>A0A2H1JPS7_9MICO</name>
<dbReference type="InterPro" id="IPR002052">
    <property type="entry name" value="DNA_methylase_N6_adenine_CS"/>
</dbReference>
<proteinExistence type="predicted"/>
<keyword evidence="2" id="KW-1185">Reference proteome</keyword>
<evidence type="ECO:0008006" key="3">
    <source>
        <dbReference type="Google" id="ProtNLM"/>
    </source>
</evidence>